<keyword evidence="6" id="KW-0812">Transmembrane</keyword>
<dbReference type="GO" id="GO:0003735">
    <property type="term" value="F:structural constituent of ribosome"/>
    <property type="evidence" value="ECO:0007669"/>
    <property type="project" value="InterPro"/>
</dbReference>
<dbReference type="InterPro" id="IPR000552">
    <property type="entry name" value="Ribosomal_eL44"/>
</dbReference>
<dbReference type="GO" id="GO:0006412">
    <property type="term" value="P:translation"/>
    <property type="evidence" value="ECO:0007669"/>
    <property type="project" value="InterPro"/>
</dbReference>
<keyword evidence="3 4" id="KW-0687">Ribonucleoprotein</keyword>
<dbReference type="PROSITE" id="PS50006">
    <property type="entry name" value="FHA_DOMAIN"/>
    <property type="match status" value="1"/>
</dbReference>
<dbReference type="GO" id="GO:0005840">
    <property type="term" value="C:ribosome"/>
    <property type="evidence" value="ECO:0007669"/>
    <property type="project" value="UniProtKB-KW"/>
</dbReference>
<dbReference type="InterPro" id="IPR011332">
    <property type="entry name" value="Ribosomal_zn-bd"/>
</dbReference>
<evidence type="ECO:0000256" key="4">
    <source>
        <dbReference type="RuleBase" id="RU000666"/>
    </source>
</evidence>
<dbReference type="PANTHER" id="PTHR10369">
    <property type="entry name" value="60S RIBOSOMAL PROTEIN L36A/L44"/>
    <property type="match status" value="1"/>
</dbReference>
<evidence type="ECO:0000259" key="7">
    <source>
        <dbReference type="PROSITE" id="PS50006"/>
    </source>
</evidence>
<dbReference type="GO" id="GO:1990904">
    <property type="term" value="C:ribonucleoprotein complex"/>
    <property type="evidence" value="ECO:0007669"/>
    <property type="project" value="UniProtKB-KW"/>
</dbReference>
<name>A0A3P7II20_STRVU</name>
<dbReference type="Proteomes" id="UP000270094">
    <property type="component" value="Unassembled WGS sequence"/>
</dbReference>
<feature type="domain" description="FHA" evidence="7">
    <location>
        <begin position="114"/>
        <end position="166"/>
    </location>
</feature>
<dbReference type="PROSITE" id="PS01172">
    <property type="entry name" value="RIBOSOMAL_L44E"/>
    <property type="match status" value="1"/>
</dbReference>
<dbReference type="InterPro" id="IPR000253">
    <property type="entry name" value="FHA_dom"/>
</dbReference>
<dbReference type="Gene3D" id="3.10.450.80">
    <property type="match status" value="1"/>
</dbReference>
<proteinExistence type="inferred from homology"/>
<dbReference type="OrthoDB" id="552194at2759"/>
<feature type="non-terminal residue" evidence="8">
    <location>
        <position position="405"/>
    </location>
</feature>
<evidence type="ECO:0000256" key="2">
    <source>
        <dbReference type="ARBA" id="ARBA00022980"/>
    </source>
</evidence>
<dbReference type="FunFam" id="3.10.450.80:FF:000001">
    <property type="entry name" value="60S ribosomal protein L44"/>
    <property type="match status" value="1"/>
</dbReference>
<evidence type="ECO:0000256" key="3">
    <source>
        <dbReference type="ARBA" id="ARBA00023274"/>
    </source>
</evidence>
<evidence type="ECO:0000256" key="6">
    <source>
        <dbReference type="SAM" id="Phobius"/>
    </source>
</evidence>
<accession>A0A3P7II20</accession>
<keyword evidence="6" id="KW-0472">Membrane</keyword>
<dbReference type="SMART" id="SM00240">
    <property type="entry name" value="FHA"/>
    <property type="match status" value="1"/>
</dbReference>
<reference evidence="8 9" key="1">
    <citation type="submission" date="2018-11" db="EMBL/GenBank/DDBJ databases">
        <authorList>
            <consortium name="Pathogen Informatics"/>
        </authorList>
    </citation>
    <scope>NUCLEOTIDE SEQUENCE [LARGE SCALE GENOMIC DNA]</scope>
</reference>
<feature type="region of interest" description="Disordered" evidence="5">
    <location>
        <begin position="201"/>
        <end position="245"/>
    </location>
</feature>
<dbReference type="InterPro" id="IPR053708">
    <property type="entry name" value="Ribosomal_LSU_eL42"/>
</dbReference>
<organism evidence="8 9">
    <name type="scientific">Strongylus vulgaris</name>
    <name type="common">Blood worm</name>
    <dbReference type="NCBI Taxonomy" id="40348"/>
    <lineage>
        <taxon>Eukaryota</taxon>
        <taxon>Metazoa</taxon>
        <taxon>Ecdysozoa</taxon>
        <taxon>Nematoda</taxon>
        <taxon>Chromadorea</taxon>
        <taxon>Rhabditida</taxon>
        <taxon>Rhabditina</taxon>
        <taxon>Rhabditomorpha</taxon>
        <taxon>Strongyloidea</taxon>
        <taxon>Strongylidae</taxon>
        <taxon>Strongylus</taxon>
    </lineage>
</organism>
<dbReference type="EMBL" id="UYYB01000301">
    <property type="protein sequence ID" value="VDM65214.1"/>
    <property type="molecule type" value="Genomic_DNA"/>
</dbReference>
<evidence type="ECO:0000256" key="1">
    <source>
        <dbReference type="ARBA" id="ARBA00009364"/>
    </source>
</evidence>
<comment type="similarity">
    <text evidence="1 4">Belongs to the eukaryotic ribosomal protein eL42 family.</text>
</comment>
<dbReference type="SUPFAM" id="SSF49879">
    <property type="entry name" value="SMAD/FHA domain"/>
    <property type="match status" value="1"/>
</dbReference>
<sequence length="405" mass="44839">MQSEVAQIIVVNLCIIFLLFLCGKPGWYFECLSDFAGRRRYDRKQAGFGGQTKPIFRKKAKTTKKIVLRMECTECKHKKQLPIKRFSYDRMECVRVLDKAGRVLYSFESTAATVSIGRDKKKCGIALPVDAQGVSRVHGSLTWDGQEKLAYSDASTYGTMVDGKLIKAGSRDIKDGSHILVGDVELVISFVSALSSSTSDLKEEPQSVHVKSTSTKRKSTNTNVLLNDSKRPKLNNRTRTSQSQRTLTVIEEDEDVILVEDTPPSRIVDPKAALAENGTSFVADSAPVHSNSSVPSQILDIGSQRIFGVNRVPYQKCITPKIVAEDTFLNSSELAEPNFRRNAISSVNVTCIPDSCAQNVEPNLSRKREMTMDSFLASHKLERSMTFEPQVTSDSQLAANSGNEK</sequence>
<dbReference type="SUPFAM" id="SSF57829">
    <property type="entry name" value="Zn-binding ribosomal proteins"/>
    <property type="match status" value="1"/>
</dbReference>
<keyword evidence="6" id="KW-1133">Transmembrane helix</keyword>
<dbReference type="InterPro" id="IPR008984">
    <property type="entry name" value="SMAD_FHA_dom_sf"/>
</dbReference>
<feature type="compositionally biased region" description="Low complexity" evidence="5">
    <location>
        <begin position="235"/>
        <end position="245"/>
    </location>
</feature>
<protein>
    <recommendedName>
        <fullName evidence="7">FHA domain-containing protein</fullName>
    </recommendedName>
</protein>
<evidence type="ECO:0000313" key="9">
    <source>
        <dbReference type="Proteomes" id="UP000270094"/>
    </source>
</evidence>
<dbReference type="Gene3D" id="2.60.200.20">
    <property type="match status" value="1"/>
</dbReference>
<dbReference type="Pfam" id="PF00498">
    <property type="entry name" value="FHA"/>
    <property type="match status" value="1"/>
</dbReference>
<keyword evidence="2 4" id="KW-0689">Ribosomal protein</keyword>
<dbReference type="AlphaFoldDB" id="A0A3P7II20"/>
<evidence type="ECO:0000313" key="8">
    <source>
        <dbReference type="EMBL" id="VDM65214.1"/>
    </source>
</evidence>
<dbReference type="Pfam" id="PF00935">
    <property type="entry name" value="Ribosomal_L44"/>
    <property type="match status" value="1"/>
</dbReference>
<gene>
    <name evidence="8" type="ORF">SVUK_LOCUS212</name>
</gene>
<dbReference type="CDD" id="cd00060">
    <property type="entry name" value="FHA"/>
    <property type="match status" value="1"/>
</dbReference>
<evidence type="ECO:0000256" key="5">
    <source>
        <dbReference type="SAM" id="MobiDB-lite"/>
    </source>
</evidence>
<feature type="transmembrane region" description="Helical" evidence="6">
    <location>
        <begin position="6"/>
        <end position="29"/>
    </location>
</feature>
<keyword evidence="9" id="KW-1185">Reference proteome</keyword>